<proteinExistence type="predicted"/>
<dbReference type="AlphaFoldDB" id="A0A9Q1DE75"/>
<organism evidence="1 2">
    <name type="scientific">Conger conger</name>
    <name type="common">Conger eel</name>
    <name type="synonym">Muraena conger</name>
    <dbReference type="NCBI Taxonomy" id="82655"/>
    <lineage>
        <taxon>Eukaryota</taxon>
        <taxon>Metazoa</taxon>
        <taxon>Chordata</taxon>
        <taxon>Craniata</taxon>
        <taxon>Vertebrata</taxon>
        <taxon>Euteleostomi</taxon>
        <taxon>Actinopterygii</taxon>
        <taxon>Neopterygii</taxon>
        <taxon>Teleostei</taxon>
        <taxon>Anguilliformes</taxon>
        <taxon>Congridae</taxon>
        <taxon>Conger</taxon>
    </lineage>
</organism>
<comment type="caution">
    <text evidence="1">The sequence shown here is derived from an EMBL/GenBank/DDBJ whole genome shotgun (WGS) entry which is preliminary data.</text>
</comment>
<reference evidence="1" key="1">
    <citation type="journal article" date="2023" name="Science">
        <title>Genome structures resolve the early diversification of teleost fishes.</title>
        <authorList>
            <person name="Parey E."/>
            <person name="Louis A."/>
            <person name="Montfort J."/>
            <person name="Bouchez O."/>
            <person name="Roques C."/>
            <person name="Iampietro C."/>
            <person name="Lluch J."/>
            <person name="Castinel A."/>
            <person name="Donnadieu C."/>
            <person name="Desvignes T."/>
            <person name="Floi Bucao C."/>
            <person name="Jouanno E."/>
            <person name="Wen M."/>
            <person name="Mejri S."/>
            <person name="Dirks R."/>
            <person name="Jansen H."/>
            <person name="Henkel C."/>
            <person name="Chen W.J."/>
            <person name="Zahm M."/>
            <person name="Cabau C."/>
            <person name="Klopp C."/>
            <person name="Thompson A.W."/>
            <person name="Robinson-Rechavi M."/>
            <person name="Braasch I."/>
            <person name="Lecointre G."/>
            <person name="Bobe J."/>
            <person name="Postlethwait J.H."/>
            <person name="Berthelot C."/>
            <person name="Roest Crollius H."/>
            <person name="Guiguen Y."/>
        </authorList>
    </citation>
    <scope>NUCLEOTIDE SEQUENCE</scope>
    <source>
        <tissue evidence="1">Blood</tissue>
    </source>
</reference>
<accession>A0A9Q1DE75</accession>
<dbReference type="Proteomes" id="UP001152803">
    <property type="component" value="Unassembled WGS sequence"/>
</dbReference>
<keyword evidence="2" id="KW-1185">Reference proteome</keyword>
<evidence type="ECO:0000313" key="1">
    <source>
        <dbReference type="EMBL" id="KAJ8268083.1"/>
    </source>
</evidence>
<name>A0A9Q1DE75_CONCO</name>
<sequence length="239" mass="25448">MSPLLSSPLCQPCLLLSSPLPCASHVSSPLLSPVPAMSSPLLPRLSPVPAMSPLLPRLSPVPAMSPLLSSPLCQPCLSSPLLSPPCLLSSPLFSSPLCQACLLSRWKTDFTLSPPPPRPPNKTSSSCPRWGLKAALSIHGRLRLVLSPVSPVRLSVPWARLPPCCRSAGGPSSRLSCPVFRRAAFIGLDPAVGPAYSFRTPSTRHPCQTSSRSIVYSRGSRRAGEFTLRPSPRPLSRSL</sequence>
<gene>
    <name evidence="1" type="ORF">COCON_G00132550</name>
</gene>
<protein>
    <submittedName>
        <fullName evidence="1">Uncharacterized protein</fullName>
    </submittedName>
</protein>
<evidence type="ECO:0000313" key="2">
    <source>
        <dbReference type="Proteomes" id="UP001152803"/>
    </source>
</evidence>
<dbReference type="EMBL" id="JAFJMO010000009">
    <property type="protein sequence ID" value="KAJ8268083.1"/>
    <property type="molecule type" value="Genomic_DNA"/>
</dbReference>